<proteinExistence type="predicted"/>
<feature type="transmembrane region" description="Helical" evidence="1">
    <location>
        <begin position="238"/>
        <end position="260"/>
    </location>
</feature>
<dbReference type="EMBL" id="JAOAOG010000035">
    <property type="protein sequence ID" value="KAJ6253105.1"/>
    <property type="molecule type" value="Genomic_DNA"/>
</dbReference>
<evidence type="ECO:0000256" key="1">
    <source>
        <dbReference type="SAM" id="Phobius"/>
    </source>
</evidence>
<keyword evidence="5" id="KW-1185">Reference proteome</keyword>
<evidence type="ECO:0000313" key="5">
    <source>
        <dbReference type="Proteomes" id="UP001150062"/>
    </source>
</evidence>
<organism evidence="2 4">
    <name type="scientific">Anaeramoeba flamelloides</name>
    <dbReference type="NCBI Taxonomy" id="1746091"/>
    <lineage>
        <taxon>Eukaryota</taxon>
        <taxon>Metamonada</taxon>
        <taxon>Anaeramoebidae</taxon>
        <taxon>Anaeramoeba</taxon>
    </lineage>
</organism>
<evidence type="ECO:0000313" key="4">
    <source>
        <dbReference type="Proteomes" id="UP001146793"/>
    </source>
</evidence>
<dbReference type="EMBL" id="JANTQA010000032">
    <property type="protein sequence ID" value="KAJ3439138.1"/>
    <property type="molecule type" value="Genomic_DNA"/>
</dbReference>
<sequence>MIKLPIICGLGSTLLTINHLKIKSQLSFLRKVIPVFSKNFGEQKHVNDEYVQLSGELNGNGATFKSSFGFFDDCLFSESKLFSNKFSTEPLWPFNNANKPKYRSQTKTTDVFLNTGWGNVKIGKSDLLAKRTFANPILQKKKSVIQTRYIKVDKSKGKNGKKEIEPSSFFKTLCQSANSFTNCNSSWFQENVILDGTKCFLISQPTITNNKITSLRGPIHISTQPISLQIQKLNEKQIWSSIFLFVSYALSAISLGYVIFFKYFKKEHPLLVKLLDFFAKSN</sequence>
<reference evidence="3" key="1">
    <citation type="submission" date="2022-08" db="EMBL/GenBank/DDBJ databases">
        <title>Novel sulfate-reducing endosymbionts in the free-living metamonad Anaeramoeba.</title>
        <authorList>
            <person name="Jerlstrom-Hultqvist J."/>
            <person name="Cepicka I."/>
            <person name="Gallot-Lavallee L."/>
            <person name="Salas-Leiva D."/>
            <person name="Curtis B.A."/>
            <person name="Zahonova K."/>
            <person name="Pipaliya S."/>
            <person name="Dacks J."/>
            <person name="Roger A.J."/>
        </authorList>
    </citation>
    <scope>NUCLEOTIDE SEQUENCE</scope>
    <source>
        <strain evidence="3">Schooner1</strain>
    </source>
</reference>
<accession>A0AAV7ZBM5</accession>
<keyword evidence="1" id="KW-1133">Transmembrane helix</keyword>
<evidence type="ECO:0008006" key="6">
    <source>
        <dbReference type="Google" id="ProtNLM"/>
    </source>
</evidence>
<evidence type="ECO:0000313" key="2">
    <source>
        <dbReference type="EMBL" id="KAJ3439138.1"/>
    </source>
</evidence>
<evidence type="ECO:0000313" key="3">
    <source>
        <dbReference type="EMBL" id="KAJ6253105.1"/>
    </source>
</evidence>
<reference evidence="2" key="2">
    <citation type="submission" date="2022-08" db="EMBL/GenBank/DDBJ databases">
        <title>Novel sulphate-reducing endosymbionts in the free-living metamonad Anaeramoeba.</title>
        <authorList>
            <person name="Jerlstrom-Hultqvist J."/>
            <person name="Cepicka I."/>
            <person name="Gallot-Lavallee L."/>
            <person name="Salas-Leiva D."/>
            <person name="Curtis B.A."/>
            <person name="Zahonova K."/>
            <person name="Pipaliya S."/>
            <person name="Dacks J."/>
            <person name="Roger A.J."/>
        </authorList>
    </citation>
    <scope>NUCLEOTIDE SEQUENCE</scope>
    <source>
        <strain evidence="2">Busselton2</strain>
    </source>
</reference>
<gene>
    <name evidence="2" type="ORF">M0812_15160</name>
    <name evidence="3" type="ORF">M0813_13602</name>
</gene>
<name>A0AAV7ZBM5_9EUKA</name>
<dbReference type="Proteomes" id="UP001146793">
    <property type="component" value="Unassembled WGS sequence"/>
</dbReference>
<dbReference type="AlphaFoldDB" id="A0AAV7ZBM5"/>
<keyword evidence="1" id="KW-0812">Transmembrane</keyword>
<protein>
    <recommendedName>
        <fullName evidence="6">Transmembrane protein</fullName>
    </recommendedName>
</protein>
<comment type="caution">
    <text evidence="2">The sequence shown here is derived from an EMBL/GenBank/DDBJ whole genome shotgun (WGS) entry which is preliminary data.</text>
</comment>
<dbReference type="Proteomes" id="UP001150062">
    <property type="component" value="Unassembled WGS sequence"/>
</dbReference>
<keyword evidence="1" id="KW-0472">Membrane</keyword>